<accession>A0A1A3NJE7</accession>
<proteinExistence type="predicted"/>
<feature type="compositionally biased region" description="Low complexity" evidence="1">
    <location>
        <begin position="35"/>
        <end position="63"/>
    </location>
</feature>
<dbReference type="Proteomes" id="UP000093928">
    <property type="component" value="Unassembled WGS sequence"/>
</dbReference>
<comment type="caution">
    <text evidence="2">The sequence shown here is derived from an EMBL/GenBank/DDBJ whole genome shotgun (WGS) entry which is preliminary data.</text>
</comment>
<reference evidence="2 3" key="1">
    <citation type="submission" date="2016-06" db="EMBL/GenBank/DDBJ databases">
        <authorList>
            <person name="Kjaerup R.B."/>
            <person name="Dalgaard T.S."/>
            <person name="Juul-Madsen H.R."/>
        </authorList>
    </citation>
    <scope>NUCLEOTIDE SEQUENCE [LARGE SCALE GENOMIC DNA]</scope>
    <source>
        <strain evidence="2 3">1165133.8</strain>
    </source>
</reference>
<organism evidence="2 3">
    <name type="scientific">Mycobacterium asiaticum</name>
    <dbReference type="NCBI Taxonomy" id="1790"/>
    <lineage>
        <taxon>Bacteria</taxon>
        <taxon>Bacillati</taxon>
        <taxon>Actinomycetota</taxon>
        <taxon>Actinomycetes</taxon>
        <taxon>Mycobacteriales</taxon>
        <taxon>Mycobacteriaceae</taxon>
        <taxon>Mycobacterium</taxon>
    </lineage>
</organism>
<protein>
    <recommendedName>
        <fullName evidence="4">Serine/threonine protein kinase</fullName>
    </recommendedName>
</protein>
<dbReference type="EMBL" id="LZLS01000208">
    <property type="protein sequence ID" value="OBK21174.1"/>
    <property type="molecule type" value="Genomic_DNA"/>
</dbReference>
<evidence type="ECO:0000313" key="3">
    <source>
        <dbReference type="Proteomes" id="UP000093928"/>
    </source>
</evidence>
<dbReference type="AlphaFoldDB" id="A0A1A3NJE7"/>
<name>A0A1A3NJE7_MYCAS</name>
<feature type="region of interest" description="Disordered" evidence="1">
    <location>
        <begin position="23"/>
        <end position="63"/>
    </location>
</feature>
<gene>
    <name evidence="2" type="ORF">A5634_10730</name>
</gene>
<evidence type="ECO:0008006" key="4">
    <source>
        <dbReference type="Google" id="ProtNLM"/>
    </source>
</evidence>
<sequence>MIVAIVTAVILVLTLAGLGIWAATEDDDSPQPDGRTTTTQSRTRTTTTTTYPTTTRTTVPSTTAPAGAEAKLMSLLPAGYPAGSCKADSKPISGSLVSVSCGQNTDADGPKLSAYGLYADVSSLKKAFTAFTGTFTIQQCPGGKASPGTWWHTSDPNTVLGQMACGVYKGTDPQVMWSNEQTLVYGLVGGKQQVPSLDQLFKWWSKHS</sequence>
<evidence type="ECO:0000256" key="1">
    <source>
        <dbReference type="SAM" id="MobiDB-lite"/>
    </source>
</evidence>
<evidence type="ECO:0000313" key="2">
    <source>
        <dbReference type="EMBL" id="OBK21174.1"/>
    </source>
</evidence>